<gene>
    <name evidence="3" type="primary">LOC101859874</name>
</gene>
<evidence type="ECO:0000313" key="2">
    <source>
        <dbReference type="Proteomes" id="UP000694888"/>
    </source>
</evidence>
<organism evidence="2 3">
    <name type="scientific">Aplysia californica</name>
    <name type="common">California sea hare</name>
    <dbReference type="NCBI Taxonomy" id="6500"/>
    <lineage>
        <taxon>Eukaryota</taxon>
        <taxon>Metazoa</taxon>
        <taxon>Spiralia</taxon>
        <taxon>Lophotrochozoa</taxon>
        <taxon>Mollusca</taxon>
        <taxon>Gastropoda</taxon>
        <taxon>Heterobranchia</taxon>
        <taxon>Euthyneura</taxon>
        <taxon>Tectipleura</taxon>
        <taxon>Aplysiida</taxon>
        <taxon>Aplysioidea</taxon>
        <taxon>Aplysiidae</taxon>
        <taxon>Aplysia</taxon>
    </lineage>
</organism>
<evidence type="ECO:0000313" key="3">
    <source>
        <dbReference type="RefSeq" id="XP_005103285.1"/>
    </source>
</evidence>
<dbReference type="PANTHER" id="PTHR21446:SF13">
    <property type="entry name" value="DUF3504 DOMAIN-CONTAINING PROTEIN"/>
    <property type="match status" value="1"/>
</dbReference>
<feature type="compositionally biased region" description="Low complexity" evidence="1">
    <location>
        <begin position="541"/>
        <end position="556"/>
    </location>
</feature>
<dbReference type="GeneID" id="101859874"/>
<proteinExistence type="predicted"/>
<evidence type="ECO:0000256" key="1">
    <source>
        <dbReference type="SAM" id="MobiDB-lite"/>
    </source>
</evidence>
<dbReference type="RefSeq" id="XP_005103285.1">
    <property type="nucleotide sequence ID" value="XM_005103228.2"/>
</dbReference>
<keyword evidence="2" id="KW-1185">Reference proteome</keyword>
<sequence length="1058" mass="114751">MTSKKSQISVEQEALLWDEKILTLETSQGLIRAVIFYIIKCFGIFQGKELRQLKTDCVNFGADDTGKYVSLDLRNVVSAGRLIKRYDDPGNPRSVYKIFKKYCGYLANEGPLLVRPITSIKDYICYSPWPLGIAVIDQMVQTMMEEVGQNQNFGNVSVSLLAVNTLKNFGAGSHCIGTWVLRLFAMYIKLFQDEYRTCTAINCEEQSSDACLMISRVLDPPYPSDASELLKKMEKKERDVQKNSSERQETFNSWMTNIMSENEENTDKVYVKEEIISVEDEPQAQVSAKVSGSLAKGQLKNGKQKIPTPKMSKVKSLLSGGSLPESGKKLSSWGKNCEKNKAHSKADDAAKVNDVNVANIKTEPPDESSSELKIMTVLSITDSAFSVQVDEGETMKKRQDSGSRMEDSEKNGVSHGASVSNGRKRKRLDSNEQDCDVEAPEKKWSASSDEDPDPMEWEGKEGVGESVTKENKSEENGSDSDDGSNCLVIAHVDSPAAQTDSDIKKVDLCEPEGSNTFDGGTPDQTRSAGSTVSDTDKGNDSPRVVSSATSESSNVESKPKSKSNQLPPPDTKKDSIHILRNLLLQQRVENNSSETSAAGCHDDRALDNDGEAHNVDDAEGGDSDFSCSSPPVLSPQAALPSDAESKQEGQNTPVTKQQASESPSKALDIVKFLDTAQLQMQNLLQSSLTDKVDLFKSKEGGDESVSASRTLSPAAKSAEQPQKSELFSARRSIAKSRKDSSQECQFAQSSVSESSSSLSQKSCSTPSDSDVHCPLLRSVLQGQTSPLDLPGRVGSTDESSTASDGSTKSSRSPGSKLPLQLQTQQALTRAEKRDQSLLVAHAERRSQLRAYLSSTQEGVGSKVLSPSKMPGSLKNLKHHSSQSSKVRGSETSLLSQTQSSSSSSSSNPSLMSSLFQSVSSGAKKKNTGVYQYLSNHTEKAVYQTLQVNSKDDSHTFSMADLPWSCSPGRQSRAANSIHSSTTSEINVGDYFPSGTVIPASSLRLLTRQGPRGMEMVLKFDYSCHGNSGSADCDMSSQAEEEGGDDVSIGGQTTRREHS</sequence>
<dbReference type="PANTHER" id="PTHR21446">
    <property type="entry name" value="DUF3504 DOMAIN-CONTAINING PROTEIN"/>
    <property type="match status" value="1"/>
</dbReference>
<feature type="compositionally biased region" description="Polar residues" evidence="1">
    <location>
        <begin position="881"/>
        <end position="891"/>
    </location>
</feature>
<feature type="compositionally biased region" description="Basic and acidic residues" evidence="1">
    <location>
        <begin position="393"/>
        <end position="412"/>
    </location>
</feature>
<accession>A0ABM0JWN5</accession>
<feature type="region of interest" description="Disordered" evidence="1">
    <location>
        <begin position="1026"/>
        <end position="1058"/>
    </location>
</feature>
<feature type="compositionally biased region" description="Basic and acidic residues" evidence="1">
    <location>
        <begin position="600"/>
        <end position="616"/>
    </location>
</feature>
<dbReference type="InterPro" id="IPR052787">
    <property type="entry name" value="MAVS"/>
</dbReference>
<feature type="compositionally biased region" description="Low complexity" evidence="1">
    <location>
        <begin position="892"/>
        <end position="912"/>
    </location>
</feature>
<feature type="compositionally biased region" description="Low complexity" evidence="1">
    <location>
        <begin position="316"/>
        <end position="332"/>
    </location>
</feature>
<feature type="compositionally biased region" description="Polar residues" evidence="1">
    <location>
        <begin position="583"/>
        <end position="596"/>
    </location>
</feature>
<protein>
    <submittedName>
        <fullName evidence="3">Mediator of RNA polymerase II transcription subunit 1</fullName>
    </submittedName>
</protein>
<feature type="region of interest" description="Disordered" evidence="1">
    <location>
        <begin position="389"/>
        <end position="664"/>
    </location>
</feature>
<feature type="compositionally biased region" description="Polar residues" evidence="1">
    <location>
        <begin position="513"/>
        <end position="533"/>
    </location>
</feature>
<feature type="compositionally biased region" description="Low complexity" evidence="1">
    <location>
        <begin position="749"/>
        <end position="767"/>
    </location>
</feature>
<feature type="region of interest" description="Disordered" evidence="1">
    <location>
        <begin position="853"/>
        <end position="912"/>
    </location>
</feature>
<feature type="region of interest" description="Disordered" evidence="1">
    <location>
        <begin position="698"/>
        <end position="832"/>
    </location>
</feature>
<feature type="compositionally biased region" description="Polar residues" evidence="1">
    <location>
        <begin position="1026"/>
        <end position="1037"/>
    </location>
</feature>
<feature type="compositionally biased region" description="Low complexity" evidence="1">
    <location>
        <begin position="799"/>
        <end position="828"/>
    </location>
</feature>
<feature type="compositionally biased region" description="Polar residues" evidence="1">
    <location>
        <begin position="648"/>
        <end position="663"/>
    </location>
</feature>
<feature type="region of interest" description="Disordered" evidence="1">
    <location>
        <begin position="313"/>
        <end position="350"/>
    </location>
</feature>
<dbReference type="Proteomes" id="UP000694888">
    <property type="component" value="Unplaced"/>
</dbReference>
<reference evidence="3" key="1">
    <citation type="submission" date="2025-08" db="UniProtKB">
        <authorList>
            <consortium name="RefSeq"/>
        </authorList>
    </citation>
    <scope>IDENTIFICATION</scope>
</reference>
<name>A0ABM0JWN5_APLCA</name>
<feature type="compositionally biased region" description="Basic and acidic residues" evidence="1">
    <location>
        <begin position="336"/>
        <end position="350"/>
    </location>
</feature>
<feature type="compositionally biased region" description="Basic and acidic residues" evidence="1">
    <location>
        <begin position="457"/>
        <end position="475"/>
    </location>
</feature>